<dbReference type="KEGG" id="mcos:GM418_08950"/>
<dbReference type="GO" id="GO:0004029">
    <property type="term" value="F:aldehyde dehydrogenase (NAD+) activity"/>
    <property type="evidence" value="ECO:0007669"/>
    <property type="project" value="TreeGrafter"/>
</dbReference>
<organism evidence="2 3">
    <name type="scientific">Maribellus comscasis</name>
    <dbReference type="NCBI Taxonomy" id="2681766"/>
    <lineage>
        <taxon>Bacteria</taxon>
        <taxon>Pseudomonadati</taxon>
        <taxon>Bacteroidota</taxon>
        <taxon>Bacteroidia</taxon>
        <taxon>Marinilabiliales</taxon>
        <taxon>Prolixibacteraceae</taxon>
        <taxon>Maribellus</taxon>
    </lineage>
</organism>
<reference evidence="2 3" key="1">
    <citation type="submission" date="2019-11" db="EMBL/GenBank/DDBJ databases">
        <authorList>
            <person name="Zheng R.K."/>
            <person name="Sun C.M."/>
        </authorList>
    </citation>
    <scope>NUCLEOTIDE SEQUENCE [LARGE SCALE GENOMIC DNA]</scope>
    <source>
        <strain evidence="2 3">WC007</strain>
    </source>
</reference>
<proteinExistence type="predicted"/>
<feature type="domain" description="NAD-dependent epimerase/dehydratase" evidence="1">
    <location>
        <begin position="12"/>
        <end position="239"/>
    </location>
</feature>
<sequence length="337" mass="38283">MSTIIRLNVKCFITGATGFIGNRLLEELLKNENEVHLLARSPEKLEIPKNGVTVFKGDLFSTDVLEKAITGCDVVYHLAAYANLWSKDKTLAYKTNYTGTQNVLEAAFRNNIKKVVYTSSAATLPQSKKMEEVDETASLPDTYLTDYETTKRQAENLCMEYFKKGLDVVIVNPPRLYGPGFLNKSNSVTIMIKKYLKGSWRFIPGDGSQLGSYVFIEDVIRGHIQAMKKGIPGKKYILGGENVSYNDFFKILSELTGKKRVMFHIPFSFMLGISKFELFMAETFGKPPLITPPWVKRYLQHRPLNSKKAIRELDYQITPLREGMLKTIAWLKTGLYE</sequence>
<dbReference type="InterPro" id="IPR001509">
    <property type="entry name" value="Epimerase_deHydtase"/>
</dbReference>
<dbReference type="SUPFAM" id="SSF51735">
    <property type="entry name" value="NAD(P)-binding Rossmann-fold domains"/>
    <property type="match status" value="1"/>
</dbReference>
<keyword evidence="3" id="KW-1185">Reference proteome</keyword>
<dbReference type="Gene3D" id="3.40.50.720">
    <property type="entry name" value="NAD(P)-binding Rossmann-like Domain"/>
    <property type="match status" value="1"/>
</dbReference>
<name>A0A6I6JMX8_9BACT</name>
<gene>
    <name evidence="2" type="ORF">GM418_08950</name>
</gene>
<protein>
    <submittedName>
        <fullName evidence="2">NAD-dependent epimerase/dehydratase family protein</fullName>
    </submittedName>
</protein>
<evidence type="ECO:0000313" key="3">
    <source>
        <dbReference type="Proteomes" id="UP000428260"/>
    </source>
</evidence>
<dbReference type="InterPro" id="IPR051783">
    <property type="entry name" value="NAD(P)-dependent_oxidoreduct"/>
</dbReference>
<dbReference type="Pfam" id="PF01370">
    <property type="entry name" value="Epimerase"/>
    <property type="match status" value="1"/>
</dbReference>
<dbReference type="PANTHER" id="PTHR48079">
    <property type="entry name" value="PROTEIN YEEZ"/>
    <property type="match status" value="1"/>
</dbReference>
<evidence type="ECO:0000259" key="1">
    <source>
        <dbReference type="Pfam" id="PF01370"/>
    </source>
</evidence>
<dbReference type="InterPro" id="IPR036291">
    <property type="entry name" value="NAD(P)-bd_dom_sf"/>
</dbReference>
<evidence type="ECO:0000313" key="2">
    <source>
        <dbReference type="EMBL" id="QGY43781.1"/>
    </source>
</evidence>
<dbReference type="EMBL" id="CP046401">
    <property type="protein sequence ID" value="QGY43781.1"/>
    <property type="molecule type" value="Genomic_DNA"/>
</dbReference>
<dbReference type="PANTHER" id="PTHR48079:SF6">
    <property type="entry name" value="NAD(P)-BINDING DOMAIN-CONTAINING PROTEIN-RELATED"/>
    <property type="match status" value="1"/>
</dbReference>
<dbReference type="Proteomes" id="UP000428260">
    <property type="component" value="Chromosome"/>
</dbReference>
<accession>A0A6I6JMX8</accession>
<dbReference type="AlphaFoldDB" id="A0A6I6JMX8"/>
<dbReference type="GO" id="GO:0005737">
    <property type="term" value="C:cytoplasm"/>
    <property type="evidence" value="ECO:0007669"/>
    <property type="project" value="TreeGrafter"/>
</dbReference>